<sequence length="254" mass="28732">MLSRLSPLLRTLSSPMAARVLSRALPSVTALSSKLPPPQCFYLTTSCLEAASLVGRRRFNSINNLYIASQFGGRNGNVAVVAGRREYRKVRTRKVAATKKSKEKELELSVKICLEEQLPEDPEILDIAEMMRLNVPMAMKLAFERLNDSEYKTRDNAVNDVGCFDSVELSVLLCNDEFIRKLNKEWRDEDHATDVLSMSQHIPELKLPILMLGDIVISVETAARQAEERGHALLMKYASLWFMGFCIFWDSIMS</sequence>
<organism evidence="8 9">
    <name type="scientific">Sesamum alatum</name>
    <dbReference type="NCBI Taxonomy" id="300844"/>
    <lineage>
        <taxon>Eukaryota</taxon>
        <taxon>Viridiplantae</taxon>
        <taxon>Streptophyta</taxon>
        <taxon>Embryophyta</taxon>
        <taxon>Tracheophyta</taxon>
        <taxon>Spermatophyta</taxon>
        <taxon>Magnoliopsida</taxon>
        <taxon>eudicotyledons</taxon>
        <taxon>Gunneridae</taxon>
        <taxon>Pentapetalae</taxon>
        <taxon>asterids</taxon>
        <taxon>lamiids</taxon>
        <taxon>Lamiales</taxon>
        <taxon>Pedaliaceae</taxon>
        <taxon>Sesamum</taxon>
    </lineage>
</organism>
<dbReference type="GO" id="GO:0004519">
    <property type="term" value="F:endonuclease activity"/>
    <property type="evidence" value="ECO:0007669"/>
    <property type="project" value="UniProtKB-KW"/>
</dbReference>
<evidence type="ECO:0000256" key="4">
    <source>
        <dbReference type="ARBA" id="ARBA00022723"/>
    </source>
</evidence>
<comment type="cofactor">
    <cofactor evidence="1">
        <name>Zn(2+)</name>
        <dbReference type="ChEBI" id="CHEBI:29105"/>
    </cofactor>
</comment>
<accession>A0AAE2CF89</accession>
<keyword evidence="3" id="KW-0540">Nuclease</keyword>
<evidence type="ECO:0000313" key="8">
    <source>
        <dbReference type="EMBL" id="KAK4419915.1"/>
    </source>
</evidence>
<evidence type="ECO:0000256" key="5">
    <source>
        <dbReference type="ARBA" id="ARBA00022759"/>
    </source>
</evidence>
<proteinExistence type="inferred from homology"/>
<dbReference type="InterPro" id="IPR002036">
    <property type="entry name" value="YbeY"/>
</dbReference>
<comment type="similarity">
    <text evidence="2">Belongs to the endoribonuclease YbeY family.</text>
</comment>
<dbReference type="GO" id="GO:0046872">
    <property type="term" value="F:metal ion binding"/>
    <property type="evidence" value="ECO:0007669"/>
    <property type="project" value="UniProtKB-KW"/>
</dbReference>
<protein>
    <submittedName>
        <fullName evidence="8">Endoribonuclease YBEY, chloroplastic</fullName>
    </submittedName>
</protein>
<reference evidence="8" key="2">
    <citation type="journal article" date="2024" name="Plant">
        <title>Genomic evolution and insights into agronomic trait innovations of Sesamum species.</title>
        <authorList>
            <person name="Miao H."/>
            <person name="Wang L."/>
            <person name="Qu L."/>
            <person name="Liu H."/>
            <person name="Sun Y."/>
            <person name="Le M."/>
            <person name="Wang Q."/>
            <person name="Wei S."/>
            <person name="Zheng Y."/>
            <person name="Lin W."/>
            <person name="Duan Y."/>
            <person name="Cao H."/>
            <person name="Xiong S."/>
            <person name="Wang X."/>
            <person name="Wei L."/>
            <person name="Li C."/>
            <person name="Ma Q."/>
            <person name="Ju M."/>
            <person name="Zhao R."/>
            <person name="Li G."/>
            <person name="Mu C."/>
            <person name="Tian Q."/>
            <person name="Mei H."/>
            <person name="Zhang T."/>
            <person name="Gao T."/>
            <person name="Zhang H."/>
        </authorList>
    </citation>
    <scope>NUCLEOTIDE SEQUENCE</scope>
    <source>
        <strain evidence="8">3651</strain>
    </source>
</reference>
<dbReference type="Proteomes" id="UP001293254">
    <property type="component" value="Unassembled WGS sequence"/>
</dbReference>
<evidence type="ECO:0000256" key="3">
    <source>
        <dbReference type="ARBA" id="ARBA00022722"/>
    </source>
</evidence>
<evidence type="ECO:0000256" key="2">
    <source>
        <dbReference type="ARBA" id="ARBA00010875"/>
    </source>
</evidence>
<evidence type="ECO:0000256" key="1">
    <source>
        <dbReference type="ARBA" id="ARBA00001947"/>
    </source>
</evidence>
<dbReference type="PANTHER" id="PTHR46986:SF1">
    <property type="entry name" value="ENDORIBONUCLEASE YBEY, CHLOROPLASTIC"/>
    <property type="match status" value="1"/>
</dbReference>
<dbReference type="GO" id="GO:0006364">
    <property type="term" value="P:rRNA processing"/>
    <property type="evidence" value="ECO:0007669"/>
    <property type="project" value="InterPro"/>
</dbReference>
<dbReference type="AlphaFoldDB" id="A0AAE2CF89"/>
<evidence type="ECO:0000256" key="7">
    <source>
        <dbReference type="ARBA" id="ARBA00022833"/>
    </source>
</evidence>
<dbReference type="Pfam" id="PF02130">
    <property type="entry name" value="YbeY"/>
    <property type="match status" value="1"/>
</dbReference>
<evidence type="ECO:0000256" key="6">
    <source>
        <dbReference type="ARBA" id="ARBA00022801"/>
    </source>
</evidence>
<dbReference type="PANTHER" id="PTHR46986">
    <property type="entry name" value="ENDORIBONUCLEASE YBEY, CHLOROPLASTIC"/>
    <property type="match status" value="1"/>
</dbReference>
<keyword evidence="9" id="KW-1185">Reference proteome</keyword>
<comment type="caution">
    <text evidence="8">The sequence shown here is derived from an EMBL/GenBank/DDBJ whole genome shotgun (WGS) entry which is preliminary data.</text>
</comment>
<keyword evidence="6" id="KW-0378">Hydrolase</keyword>
<dbReference type="Gene3D" id="3.40.390.30">
    <property type="entry name" value="Metalloproteases ('zincins'), catalytic domain"/>
    <property type="match status" value="1"/>
</dbReference>
<keyword evidence="4" id="KW-0479">Metal-binding</keyword>
<keyword evidence="5" id="KW-0255">Endonuclease</keyword>
<reference evidence="8" key="1">
    <citation type="submission" date="2020-06" db="EMBL/GenBank/DDBJ databases">
        <authorList>
            <person name="Li T."/>
            <person name="Hu X."/>
            <person name="Zhang T."/>
            <person name="Song X."/>
            <person name="Zhang H."/>
            <person name="Dai N."/>
            <person name="Sheng W."/>
            <person name="Hou X."/>
            <person name="Wei L."/>
        </authorList>
    </citation>
    <scope>NUCLEOTIDE SEQUENCE</scope>
    <source>
        <strain evidence="8">3651</strain>
        <tissue evidence="8">Leaf</tissue>
    </source>
</reference>
<dbReference type="GO" id="GO:0004222">
    <property type="term" value="F:metalloendopeptidase activity"/>
    <property type="evidence" value="ECO:0007669"/>
    <property type="project" value="InterPro"/>
</dbReference>
<dbReference type="InterPro" id="IPR023091">
    <property type="entry name" value="MetalPrtase_cat_dom_sf_prd"/>
</dbReference>
<dbReference type="EMBL" id="JACGWO010000009">
    <property type="protein sequence ID" value="KAK4419915.1"/>
    <property type="molecule type" value="Genomic_DNA"/>
</dbReference>
<gene>
    <name evidence="8" type="ORF">Salat_2404400</name>
</gene>
<dbReference type="NCBIfam" id="TIGR00043">
    <property type="entry name" value="rRNA maturation RNase YbeY"/>
    <property type="match status" value="1"/>
</dbReference>
<keyword evidence="7" id="KW-0862">Zinc</keyword>
<dbReference type="SUPFAM" id="SSF55486">
    <property type="entry name" value="Metalloproteases ('zincins'), catalytic domain"/>
    <property type="match status" value="1"/>
</dbReference>
<evidence type="ECO:0000313" key="9">
    <source>
        <dbReference type="Proteomes" id="UP001293254"/>
    </source>
</evidence>
<name>A0AAE2CF89_9LAMI</name>